<dbReference type="EMBL" id="CP001022">
    <property type="protein sequence ID" value="ACB61009.1"/>
    <property type="molecule type" value="Genomic_DNA"/>
</dbReference>
<dbReference type="eggNOG" id="ENOG502Z7KY">
    <property type="taxonomic scope" value="Bacteria"/>
</dbReference>
<evidence type="ECO:0000313" key="1">
    <source>
        <dbReference type="EMBL" id="ACB61009.1"/>
    </source>
</evidence>
<sequence>MDKETLQENLHQRWLDHPDRHPGIRWEEIVTRLSPEMLEALDWMEQTGGEPDILLLPDSQLLLVDCAPESPVGRRSLCYDNLALEKRKKNKPAGSAVASATEHGVRLLTEELYRHLQTVGEFDLKTSSWIETPDAIRTQGGALYCDRRYGHVFLYHNGADSYYANRGFRTYLMLGTI</sequence>
<dbReference type="AlphaFoldDB" id="B1YGK5"/>
<evidence type="ECO:0008006" key="3">
    <source>
        <dbReference type="Google" id="ProtNLM"/>
    </source>
</evidence>
<organism evidence="1 2">
    <name type="scientific">Exiguobacterium sibiricum (strain DSM 17290 / CCUG 55495 / CIP 109462 / JCM 13490 / 255-15)</name>
    <dbReference type="NCBI Taxonomy" id="262543"/>
    <lineage>
        <taxon>Bacteria</taxon>
        <taxon>Bacillati</taxon>
        <taxon>Bacillota</taxon>
        <taxon>Bacilli</taxon>
        <taxon>Bacillales</taxon>
        <taxon>Bacillales Family XII. Incertae Sedis</taxon>
        <taxon>Exiguobacterium</taxon>
    </lineage>
</organism>
<dbReference type="STRING" id="262543.Exig_1553"/>
<reference evidence="2" key="3">
    <citation type="submission" date="2008-04" db="EMBL/GenBank/DDBJ databases">
        <title>Complete sequence of chromosome of Exiguobacterium sibiricum 255-15.</title>
        <authorList>
            <consortium name="US DOE Joint Genome Institute"/>
            <person name="Copeland A."/>
            <person name="Lucas S."/>
            <person name="Lapidus A."/>
            <person name="Glavina del Rio T."/>
            <person name="Dalin E."/>
            <person name="Tice H."/>
            <person name="Bruce D."/>
            <person name="Goodwin L."/>
            <person name="Pitluck S."/>
            <person name="Kiss H."/>
            <person name="Chertkov O."/>
            <person name="Monk C."/>
            <person name="Brettin T."/>
            <person name="Detter J.C."/>
            <person name="Han C."/>
            <person name="Kuske C.R."/>
            <person name="Schmutz J."/>
            <person name="Larimer F."/>
            <person name="Land M."/>
            <person name="Hauser L."/>
            <person name="Kyrpides N."/>
            <person name="Mikhailova N."/>
            <person name="Vishnivetskaya T."/>
            <person name="Rodrigues D.F."/>
            <person name="Gilichinsky D."/>
            <person name="Tiedje J."/>
            <person name="Richardson P."/>
        </authorList>
    </citation>
    <scope>NUCLEOTIDE SEQUENCE [LARGE SCALE GENOMIC DNA]</scope>
    <source>
        <strain evidence="2">DSM 17290 / CIP 109462 / JCM 13490 / 255-15</strain>
    </source>
</reference>
<dbReference type="Pfam" id="PF14066">
    <property type="entry name" value="DUF4256"/>
    <property type="match status" value="1"/>
</dbReference>
<dbReference type="RefSeq" id="WP_012370429.1">
    <property type="nucleotide sequence ID" value="NC_010556.1"/>
</dbReference>
<accession>B1YGK5</accession>
<reference evidence="1 2" key="2">
    <citation type="journal article" date="2008" name="BMC Genomics">
        <title>Architecture of thermal adaptation in an Exiguobacterium sibiricum strain isolated from 3 million year old permafrost: a genome and transcriptome approach.</title>
        <authorList>
            <person name="Rodrigues D.F."/>
            <person name="Ivanova N."/>
            <person name="He Z."/>
            <person name="Huebner M."/>
            <person name="Zhou J."/>
            <person name="Tiedje J.M."/>
        </authorList>
    </citation>
    <scope>NUCLEOTIDE SEQUENCE [LARGE SCALE GENOMIC DNA]</scope>
    <source>
        <strain evidence="2">DSM 17290 / CIP 109462 / JCM 13490 / 255-15</strain>
    </source>
</reference>
<dbReference type="OrthoDB" id="8442276at2"/>
<dbReference type="Proteomes" id="UP000001681">
    <property type="component" value="Chromosome"/>
</dbReference>
<dbReference type="KEGG" id="esi:Exig_1553"/>
<protein>
    <recommendedName>
        <fullName evidence="3">DUF4256 domain-containing protein</fullName>
    </recommendedName>
</protein>
<gene>
    <name evidence="1" type="ordered locus">Exig_1553</name>
</gene>
<proteinExistence type="predicted"/>
<keyword evidence="2" id="KW-1185">Reference proteome</keyword>
<dbReference type="HOGENOM" id="CLU_124273_0_0_9"/>
<evidence type="ECO:0000313" key="2">
    <source>
        <dbReference type="Proteomes" id="UP000001681"/>
    </source>
</evidence>
<dbReference type="InterPro" id="IPR025352">
    <property type="entry name" value="DUF4256"/>
</dbReference>
<reference evidence="1 2" key="1">
    <citation type="journal article" date="2006" name="Extremophiles">
        <title>Characterization of Exiguobacterium isolates from the Siberian permafrost. Description of Exiguobacterium sibiricum sp. nov.</title>
        <authorList>
            <person name="Rodrigues D.F."/>
            <person name="Goris J."/>
            <person name="Vishnivetskaya T."/>
            <person name="Gilichinsky D."/>
            <person name="Thomashow M.F."/>
            <person name="Tiedje J.M."/>
        </authorList>
    </citation>
    <scope>NUCLEOTIDE SEQUENCE [LARGE SCALE GENOMIC DNA]</scope>
    <source>
        <strain evidence="2">DSM 17290 / CIP 109462 / JCM 13490 / 255-15</strain>
    </source>
</reference>
<name>B1YGK5_EXIS2</name>